<keyword evidence="14" id="KW-1185">Reference proteome</keyword>
<evidence type="ECO:0000256" key="7">
    <source>
        <dbReference type="ARBA" id="ARBA00022597"/>
    </source>
</evidence>
<evidence type="ECO:0000256" key="1">
    <source>
        <dbReference type="ARBA" id="ARBA00003321"/>
    </source>
</evidence>
<gene>
    <name evidence="13" type="ORF">GGQ87_001530</name>
</gene>
<feature type="transmembrane region" description="Helical" evidence="11">
    <location>
        <begin position="12"/>
        <end position="33"/>
    </location>
</feature>
<evidence type="ECO:0000259" key="12">
    <source>
        <dbReference type="PROSITE" id="PS50850"/>
    </source>
</evidence>
<name>A0A7X6BNC4_9CAUL</name>
<dbReference type="SUPFAM" id="SSF103473">
    <property type="entry name" value="MFS general substrate transporter"/>
    <property type="match status" value="1"/>
</dbReference>
<dbReference type="Gene3D" id="1.20.1250.20">
    <property type="entry name" value="MFS general substrate transporter like domains"/>
    <property type="match status" value="2"/>
</dbReference>
<evidence type="ECO:0000256" key="2">
    <source>
        <dbReference type="ARBA" id="ARBA00004429"/>
    </source>
</evidence>
<dbReference type="PROSITE" id="PS50850">
    <property type="entry name" value="MFS"/>
    <property type="match status" value="1"/>
</dbReference>
<feature type="transmembrane region" description="Helical" evidence="11">
    <location>
        <begin position="281"/>
        <end position="299"/>
    </location>
</feature>
<dbReference type="GO" id="GO:1904659">
    <property type="term" value="P:D-glucose transmembrane transport"/>
    <property type="evidence" value="ECO:0007669"/>
    <property type="project" value="InterPro"/>
</dbReference>
<evidence type="ECO:0000256" key="4">
    <source>
        <dbReference type="ARBA" id="ARBA00022448"/>
    </source>
</evidence>
<feature type="transmembrane region" description="Helical" evidence="11">
    <location>
        <begin position="53"/>
        <end position="73"/>
    </location>
</feature>
<evidence type="ECO:0000313" key="14">
    <source>
        <dbReference type="Proteomes" id="UP000587415"/>
    </source>
</evidence>
<organism evidence="13 14">
    <name type="scientific">Brevundimonas alba</name>
    <dbReference type="NCBI Taxonomy" id="74314"/>
    <lineage>
        <taxon>Bacteria</taxon>
        <taxon>Pseudomonadati</taxon>
        <taxon>Pseudomonadota</taxon>
        <taxon>Alphaproteobacteria</taxon>
        <taxon>Caulobacterales</taxon>
        <taxon>Caulobacteraceae</taxon>
        <taxon>Brevundimonas</taxon>
    </lineage>
</organism>
<sequence length="429" mass="44236">MTDTNAPARQGTTLAFAYVTTLFFAWGFATSLIDPLIAAVRRVFDLSTAEAMLTASAWFIAYAVVSVPAAAVLSKLGYSRSIISALAVMVLGCLIVPVATIMDWYPGVLIALFVIASGVTLLQVAANPLVAALGSKKSSHARLNFSQFFNSLGTTVGPYLGSTVLLTGGVFAAGAVVTAATRDESLRSIDFAFLALGAFFAVVAFFIFTARKKINAAAAGAEEAGGVSSPFRAFSSRWALFGALAIFIYVGSEVAIGGILTNFLSSPTILNIPEADAGRMVSLYWGGAMVGRFVGALLLTKVRAGVLLTINTAVAALLCLVVTQTSGETAAYAAIAVGFFNSIMFPTIFTLTLERSNAPASATSGLLCTAIVGGAVLPYIGGQIADASATFNPVFFVPLVGYVLLTIFAIAAARARVVDGDVVAAPGSH</sequence>
<feature type="transmembrane region" description="Helical" evidence="11">
    <location>
        <begin position="360"/>
        <end position="381"/>
    </location>
</feature>
<evidence type="ECO:0000256" key="6">
    <source>
        <dbReference type="ARBA" id="ARBA00022519"/>
    </source>
</evidence>
<dbReference type="InterPro" id="IPR050375">
    <property type="entry name" value="MFS_TsgA-like"/>
</dbReference>
<dbReference type="EMBL" id="JAATJM010000001">
    <property type="protein sequence ID" value="NJC41272.1"/>
    <property type="molecule type" value="Genomic_DNA"/>
</dbReference>
<comment type="subcellular location">
    <subcellularLocation>
        <location evidence="2">Cell inner membrane</location>
        <topology evidence="2">Multi-pass membrane protein</topology>
    </subcellularLocation>
</comment>
<keyword evidence="7" id="KW-0762">Sugar transport</keyword>
<dbReference type="InterPro" id="IPR020846">
    <property type="entry name" value="MFS_dom"/>
</dbReference>
<dbReference type="GO" id="GO:0005354">
    <property type="term" value="F:galactose transmembrane transporter activity"/>
    <property type="evidence" value="ECO:0007669"/>
    <property type="project" value="InterPro"/>
</dbReference>
<dbReference type="GO" id="GO:0055056">
    <property type="term" value="F:D-glucose transmembrane transporter activity"/>
    <property type="evidence" value="ECO:0007669"/>
    <property type="project" value="InterPro"/>
</dbReference>
<evidence type="ECO:0000256" key="5">
    <source>
        <dbReference type="ARBA" id="ARBA00022475"/>
    </source>
</evidence>
<proteinExistence type="inferred from homology"/>
<dbReference type="PANTHER" id="PTHR43702:SF3">
    <property type="entry name" value="PROTEIN TSGA"/>
    <property type="match status" value="1"/>
</dbReference>
<feature type="transmembrane region" description="Helical" evidence="11">
    <location>
        <begin position="306"/>
        <end position="324"/>
    </location>
</feature>
<feature type="domain" description="Major facilitator superfamily (MFS) profile" evidence="12">
    <location>
        <begin position="15"/>
        <end position="417"/>
    </location>
</feature>
<dbReference type="RefSeq" id="WP_168046231.1">
    <property type="nucleotide sequence ID" value="NZ_JAATJM010000001.1"/>
</dbReference>
<evidence type="ECO:0000256" key="11">
    <source>
        <dbReference type="SAM" id="Phobius"/>
    </source>
</evidence>
<dbReference type="InterPro" id="IPR036259">
    <property type="entry name" value="MFS_trans_sf"/>
</dbReference>
<feature type="transmembrane region" description="Helical" evidence="11">
    <location>
        <begin position="238"/>
        <end position="261"/>
    </location>
</feature>
<dbReference type="NCBIfam" id="TIGR01272">
    <property type="entry name" value="gluP"/>
    <property type="match status" value="1"/>
</dbReference>
<feature type="transmembrane region" description="Helical" evidence="11">
    <location>
        <begin position="108"/>
        <end position="135"/>
    </location>
</feature>
<accession>A0A7X6BNC4</accession>
<dbReference type="InterPro" id="IPR005964">
    <property type="entry name" value="Glc/Gal_transptr_bac"/>
</dbReference>
<feature type="transmembrane region" description="Helical" evidence="11">
    <location>
        <begin position="393"/>
        <end position="413"/>
    </location>
</feature>
<evidence type="ECO:0000256" key="8">
    <source>
        <dbReference type="ARBA" id="ARBA00022692"/>
    </source>
</evidence>
<dbReference type="InterPro" id="IPR011701">
    <property type="entry name" value="MFS"/>
</dbReference>
<reference evidence="13 14" key="1">
    <citation type="submission" date="2020-03" db="EMBL/GenBank/DDBJ databases">
        <title>Genomic Encyclopedia of Type Strains, Phase IV (KMG-IV): sequencing the most valuable type-strain genomes for metagenomic binning, comparative biology and taxonomic classification.</title>
        <authorList>
            <person name="Goeker M."/>
        </authorList>
    </citation>
    <scope>NUCLEOTIDE SEQUENCE [LARGE SCALE GENOMIC DNA]</scope>
    <source>
        <strain evidence="13 14">DSM 4736</strain>
    </source>
</reference>
<keyword evidence="4" id="KW-0813">Transport</keyword>
<evidence type="ECO:0000256" key="9">
    <source>
        <dbReference type="ARBA" id="ARBA00022989"/>
    </source>
</evidence>
<evidence type="ECO:0000256" key="10">
    <source>
        <dbReference type="ARBA" id="ARBA00023136"/>
    </source>
</evidence>
<feature type="transmembrane region" description="Helical" evidence="11">
    <location>
        <begin position="330"/>
        <end position="353"/>
    </location>
</feature>
<evidence type="ECO:0000256" key="3">
    <source>
        <dbReference type="ARBA" id="ARBA00009120"/>
    </source>
</evidence>
<comment type="function">
    <text evidence="1">Intake of glucose and galactose.</text>
</comment>
<keyword evidence="6" id="KW-0997">Cell inner membrane</keyword>
<dbReference type="Proteomes" id="UP000587415">
    <property type="component" value="Unassembled WGS sequence"/>
</dbReference>
<protein>
    <submittedName>
        <fullName evidence="13">FHS family L-fucose permease-like MFS transporter</fullName>
    </submittedName>
</protein>
<feature type="transmembrane region" description="Helical" evidence="11">
    <location>
        <begin position="82"/>
        <end position="102"/>
    </location>
</feature>
<keyword evidence="9 11" id="KW-1133">Transmembrane helix</keyword>
<keyword evidence="8 11" id="KW-0812">Transmembrane</keyword>
<feature type="transmembrane region" description="Helical" evidence="11">
    <location>
        <begin position="156"/>
        <end position="179"/>
    </location>
</feature>
<feature type="transmembrane region" description="Helical" evidence="11">
    <location>
        <begin position="191"/>
        <end position="210"/>
    </location>
</feature>
<comment type="similarity">
    <text evidence="3">Belongs to the major facilitator superfamily. FHS transporter (TC 2.A.1.7) family.</text>
</comment>
<dbReference type="AlphaFoldDB" id="A0A7X6BNC4"/>
<keyword evidence="10 11" id="KW-0472">Membrane</keyword>
<dbReference type="Pfam" id="PF07690">
    <property type="entry name" value="MFS_1"/>
    <property type="match status" value="1"/>
</dbReference>
<dbReference type="PANTHER" id="PTHR43702">
    <property type="entry name" value="L-FUCOSE-PROTON SYMPORTER"/>
    <property type="match status" value="1"/>
</dbReference>
<dbReference type="GO" id="GO:0005886">
    <property type="term" value="C:plasma membrane"/>
    <property type="evidence" value="ECO:0007669"/>
    <property type="project" value="UniProtKB-SubCell"/>
</dbReference>
<keyword evidence="5" id="KW-1003">Cell membrane</keyword>
<evidence type="ECO:0000313" key="13">
    <source>
        <dbReference type="EMBL" id="NJC41272.1"/>
    </source>
</evidence>
<comment type="caution">
    <text evidence="13">The sequence shown here is derived from an EMBL/GenBank/DDBJ whole genome shotgun (WGS) entry which is preliminary data.</text>
</comment>